<dbReference type="Proteomes" id="UP000462865">
    <property type="component" value="Unassembled WGS sequence"/>
</dbReference>
<evidence type="ECO:0000313" key="4">
    <source>
        <dbReference type="Proteomes" id="UP000285258"/>
    </source>
</evidence>
<protein>
    <submittedName>
        <fullName evidence="3">Molybdenum cofactor biosynthesis enzyme</fullName>
    </submittedName>
</protein>
<evidence type="ECO:0000256" key="1">
    <source>
        <dbReference type="SAM" id="Coils"/>
    </source>
</evidence>
<organism evidence="3 4">
    <name type="scientific">Gordonibacter urolithinfaciens</name>
    <dbReference type="NCBI Taxonomy" id="1335613"/>
    <lineage>
        <taxon>Bacteria</taxon>
        <taxon>Bacillati</taxon>
        <taxon>Actinomycetota</taxon>
        <taxon>Coriobacteriia</taxon>
        <taxon>Eggerthellales</taxon>
        <taxon>Eggerthellaceae</taxon>
        <taxon>Gordonibacter</taxon>
    </lineage>
</organism>
<evidence type="ECO:0000313" key="2">
    <source>
        <dbReference type="EMBL" id="MSA96054.1"/>
    </source>
</evidence>
<evidence type="ECO:0000313" key="3">
    <source>
        <dbReference type="EMBL" id="ROT91689.1"/>
    </source>
</evidence>
<proteinExistence type="predicted"/>
<evidence type="ECO:0000313" key="5">
    <source>
        <dbReference type="Proteomes" id="UP000462865"/>
    </source>
</evidence>
<reference evidence="3" key="2">
    <citation type="journal article" date="2019" name="Int. J. Syst. Evol. Microbiol.">
        <title>Gordonibacter faecihominis is a later heterotypic synonym of Gordonibacter urolithinfaciens.</title>
        <authorList>
            <person name="Danylec N."/>
            <person name="Stoll D.A."/>
            <person name="Huch M."/>
        </authorList>
    </citation>
    <scope>NUCLEOTIDE SEQUENCE</scope>
    <source>
        <strain evidence="3">DSM 27213</strain>
    </source>
</reference>
<reference evidence="3" key="3">
    <citation type="journal article" date="2019" name="Microbiol. Resour. Announc.">
        <title>Draft Genome Sequences of Type Strains of Gordonibacter faecihominis, Paraeggerthella hongkongensis, Parvibacter caecicola,Slackia equolifaciens, Slackia faecicanis, and Slackia isoflavoniconvertens.</title>
        <authorList>
            <person name="Danylec N."/>
            <person name="Stoll D.A."/>
            <person name="Dotsch A."/>
            <person name="Huch M."/>
        </authorList>
    </citation>
    <scope>NUCLEOTIDE SEQUENCE</scope>
    <source>
        <strain evidence="3">DSM 27213</strain>
    </source>
</reference>
<comment type="caution">
    <text evidence="3">The sequence shown here is derived from an EMBL/GenBank/DDBJ whole genome shotgun (WGS) entry which is preliminary data.</text>
</comment>
<sequence>MRAREPFALFRDEAGFTTAGVACALLVTLALVFTSAQVYRVSSASADVQNVADAAALAAENEVAEFMIAVRVCDAVVLSLSLTGAATAGLGVAALCTPATAGASEVLLKAARKVVEARDEFAEKASAGLNRLQKALPFLAAANAASTASANDGGPMGASYVALAVLVPADGEELGVGAAEGAGDLVDDAEREADGIRQAAADAEEAAREANAWKERAFLRDCGEDPSYCMSERARTLAGMAGADNPRYASVDAWSFSVALDRARAYYARRLAVEAPEGSSTEERARSALRQRFYAYAADEVGRGYVHESVDSFDARFPHLPKNTDEMRGTALYTEAVYPTTVDGSGSLVVHAWHGCPEAGGAAGAASIAEMEAGGSAPCPACGFTAASMGKVAAASTSIQNGFEYHYEAVAQAADGYQKARAKLDPLAAEVKGKAGGLLERCRDVLQRAGGMRIDAAPPGRFGVVAFVANTAAAAASTGFASGYVHEAGSLGVRAAVSAATLLAEPSDEGRSVVSSLLDGLREEGGAAVGALGVVLDCWSGLLGAYLEGQEAVEEAVGNAVGALPFASASGLGTWAAGAFKAAAEALGLEPAELEALKPVLVSSAHVAGADGSSFSARFLAVKARAVAHPLASTDLFSSVITSAEAAAVEAIAGLDGTIEIASVRLFGDEGPAIPVTIALPQAAKDAAAGFASSAASALRSVYAQVTGVKTWE</sequence>
<gene>
    <name evidence="3" type="ORF">DMP12_01865</name>
    <name evidence="2" type="ORF">GKG38_13525</name>
</gene>
<reference evidence="2 5" key="4">
    <citation type="journal article" date="2019" name="Nat. Med.">
        <title>A library of human gut bacterial isolates paired with longitudinal multiomics data enables mechanistic microbiome research.</title>
        <authorList>
            <person name="Poyet M."/>
            <person name="Groussin M."/>
            <person name="Gibbons S.M."/>
            <person name="Avila-Pacheco J."/>
            <person name="Jiang X."/>
            <person name="Kearney S.M."/>
            <person name="Perrotta A.R."/>
            <person name="Berdy B."/>
            <person name="Zhao S."/>
            <person name="Lieberman T.D."/>
            <person name="Swanson P.K."/>
            <person name="Smith M."/>
            <person name="Roesemann S."/>
            <person name="Alexander J.E."/>
            <person name="Rich S.A."/>
            <person name="Livny J."/>
            <person name="Vlamakis H."/>
            <person name="Clish C."/>
            <person name="Bullock K."/>
            <person name="Deik A."/>
            <person name="Scott J."/>
            <person name="Pierce K.A."/>
            <person name="Xavier R.J."/>
            <person name="Alm E.J."/>
        </authorList>
    </citation>
    <scope>NUCLEOTIDE SEQUENCE [LARGE SCALE GENOMIC DNA]</scope>
    <source>
        <strain evidence="2 5">BIOML-A1</strain>
    </source>
</reference>
<dbReference type="AlphaFoldDB" id="A0A423UNH1"/>
<name>A0A423UNH1_9ACTN</name>
<dbReference type="EMBL" id="WKZA01000096">
    <property type="protein sequence ID" value="MSA96054.1"/>
    <property type="molecule type" value="Genomic_DNA"/>
</dbReference>
<reference evidence="4" key="1">
    <citation type="submission" date="2018-05" db="EMBL/GenBank/DDBJ databases">
        <title>Genome Sequencing of selected type strains of the family Eggerthellaceae.</title>
        <authorList>
            <person name="Danylec N."/>
            <person name="Stoll D.A."/>
            <person name="Doetsch A."/>
            <person name="Huch M."/>
        </authorList>
    </citation>
    <scope>NUCLEOTIDE SEQUENCE [LARGE SCALE GENOMIC DNA]</scope>
    <source>
        <strain evidence="4">DSM 27213</strain>
    </source>
</reference>
<keyword evidence="1" id="KW-0175">Coiled coil</keyword>
<dbReference type="EMBL" id="QIBW01000002">
    <property type="protein sequence ID" value="ROT91689.1"/>
    <property type="molecule type" value="Genomic_DNA"/>
</dbReference>
<dbReference type="Proteomes" id="UP000285258">
    <property type="component" value="Unassembled WGS sequence"/>
</dbReference>
<feature type="coiled-coil region" evidence="1">
    <location>
        <begin position="186"/>
        <end position="216"/>
    </location>
</feature>
<accession>A0A423UNH1</accession>